<name>A0A2N5XL09_9HYPH</name>
<dbReference type="AlphaFoldDB" id="A0A2N5XL09"/>
<accession>A0A2N5XL09</accession>
<evidence type="ECO:0000313" key="2">
    <source>
        <dbReference type="Proteomes" id="UP000234881"/>
    </source>
</evidence>
<protein>
    <submittedName>
        <fullName evidence="1">Uncharacterized protein</fullName>
    </submittedName>
</protein>
<keyword evidence="2" id="KW-1185">Reference proteome</keyword>
<gene>
    <name evidence="1" type="ORF">C0081_20435</name>
</gene>
<proteinExistence type="predicted"/>
<dbReference type="Proteomes" id="UP000234881">
    <property type="component" value="Unassembled WGS sequence"/>
</dbReference>
<reference evidence="1 2" key="1">
    <citation type="submission" date="2018-01" db="EMBL/GenBank/DDBJ databases">
        <title>The draft genome sequence of Cohaesibacter sp. H1304.</title>
        <authorList>
            <person name="Wang N.-N."/>
            <person name="Du Z.-J."/>
        </authorList>
    </citation>
    <scope>NUCLEOTIDE SEQUENCE [LARGE SCALE GENOMIC DNA]</scope>
    <source>
        <strain evidence="1 2">H1304</strain>
    </source>
</reference>
<evidence type="ECO:0000313" key="1">
    <source>
        <dbReference type="EMBL" id="PLW75193.1"/>
    </source>
</evidence>
<sequence length="148" mass="15796">MTVSFDGSVLSASEEANVYFGSLYQNLGYVNSVSVSDGTADSNTQTESIIESEMTGTLTRQLQINSRFMSQARNRFMADLGGGSGPSLNDADFASAILLRHLRTAQSRRSSTVICCIAPSSKLPFVHYAAFGCKGLQLYACGGSKQSL</sequence>
<organism evidence="1 2">
    <name type="scientific">Cohaesibacter celericrescens</name>
    <dbReference type="NCBI Taxonomy" id="2067669"/>
    <lineage>
        <taxon>Bacteria</taxon>
        <taxon>Pseudomonadati</taxon>
        <taxon>Pseudomonadota</taxon>
        <taxon>Alphaproteobacteria</taxon>
        <taxon>Hyphomicrobiales</taxon>
        <taxon>Cohaesibacteraceae</taxon>
    </lineage>
</organism>
<comment type="caution">
    <text evidence="1">The sequence shown here is derived from an EMBL/GenBank/DDBJ whole genome shotgun (WGS) entry which is preliminary data.</text>
</comment>
<dbReference type="EMBL" id="PKUQ01000054">
    <property type="protein sequence ID" value="PLW75193.1"/>
    <property type="molecule type" value="Genomic_DNA"/>
</dbReference>